<dbReference type="PIRSF" id="PIRSF015921">
    <property type="entry name" value="FA_sphinglp_des"/>
    <property type="match status" value="1"/>
</dbReference>
<evidence type="ECO:0000313" key="5">
    <source>
        <dbReference type="Proteomes" id="UP000199546"/>
    </source>
</evidence>
<dbReference type="InterPro" id="IPR005804">
    <property type="entry name" value="FA_desaturase_dom"/>
</dbReference>
<dbReference type="GO" id="GO:0008610">
    <property type="term" value="P:lipid biosynthetic process"/>
    <property type="evidence" value="ECO:0007669"/>
    <property type="project" value="UniProtKB-ARBA"/>
</dbReference>
<keyword evidence="5" id="KW-1185">Reference proteome</keyword>
<feature type="domain" description="Fatty acid desaturase" evidence="3">
    <location>
        <begin position="74"/>
        <end position="333"/>
    </location>
</feature>
<reference evidence="5" key="1">
    <citation type="submission" date="2016-10" db="EMBL/GenBank/DDBJ databases">
        <authorList>
            <person name="Varghese N."/>
            <person name="Submissions S."/>
        </authorList>
    </citation>
    <scope>NUCLEOTIDE SEQUENCE [LARGE SCALE GENOMIC DNA]</scope>
    <source>
        <strain evidence="5">DSM 46136</strain>
    </source>
</reference>
<sequence>MTSTSIDPSLPAAGREAVRRPRTARQTTTYSELSRRVQDAGLLRRRYAWYWTQMLLMTGAFAGVWVAFGLLGDSWLQLLVAAALAVVMAQFGFLGHDAAHRQVFASARWNDWAARIMAGAFAGLSAGWWGHKHNRHHSAPNQEGRDPDIAPGVVAFTPAVAQARTGFGAWFAARQGWAFFPLLLLEGLSLHVASLQVLAARRDLKFRRVELVLVVGRLAGYVAVLLLVLPPGKAAAFLAVQLGLFGVLLGGSFAPNHKGMPIVPEGARVDFLRRQVLVSRNIDGGPLTDLAMGGLNYQIEHHLFPSMPRPNLRRAQPIVRAFCREVGVNYTQTSLVGSYRIVVRYLNRVGLGERDPFTCPLVQSSRN</sequence>
<evidence type="ECO:0000256" key="2">
    <source>
        <dbReference type="SAM" id="Phobius"/>
    </source>
</evidence>
<dbReference type="RefSeq" id="WP_245784912.1">
    <property type="nucleotide sequence ID" value="NZ_FPBA01000023.1"/>
</dbReference>
<feature type="transmembrane region" description="Helical" evidence="2">
    <location>
        <begin position="177"/>
        <end position="199"/>
    </location>
</feature>
<dbReference type="CDD" id="cd03506">
    <property type="entry name" value="Delta6-FADS-like"/>
    <property type="match status" value="1"/>
</dbReference>
<dbReference type="STRING" id="1296565.SAMN05660657_04581"/>
<feature type="transmembrane region" description="Helical" evidence="2">
    <location>
        <begin position="235"/>
        <end position="254"/>
    </location>
</feature>
<dbReference type="AlphaFoldDB" id="A0A1I7CKK3"/>
<name>A0A1I7CKK3_9ACTN</name>
<feature type="transmembrane region" description="Helical" evidence="2">
    <location>
        <begin position="112"/>
        <end position="130"/>
    </location>
</feature>
<dbReference type="GO" id="GO:0016717">
    <property type="term" value="F:oxidoreductase activity, acting on paired donors, with oxidation of a pair of donors resulting in the reduction of molecular oxygen to two molecules of water"/>
    <property type="evidence" value="ECO:0007669"/>
    <property type="project" value="TreeGrafter"/>
</dbReference>
<feature type="transmembrane region" description="Helical" evidence="2">
    <location>
        <begin position="48"/>
        <end position="68"/>
    </location>
</feature>
<dbReference type="PANTHER" id="PTHR19353">
    <property type="entry name" value="FATTY ACID DESATURASE 2"/>
    <property type="match status" value="1"/>
</dbReference>
<dbReference type="Pfam" id="PF00487">
    <property type="entry name" value="FA_desaturase"/>
    <property type="match status" value="1"/>
</dbReference>
<feature type="transmembrane region" description="Helical" evidence="2">
    <location>
        <begin position="74"/>
        <end position="91"/>
    </location>
</feature>
<dbReference type="PANTHER" id="PTHR19353:SF19">
    <property type="entry name" value="DELTA(5) FATTY ACID DESATURASE C-RELATED"/>
    <property type="match status" value="1"/>
</dbReference>
<proteinExistence type="predicted"/>
<dbReference type="InterPro" id="IPR012171">
    <property type="entry name" value="Fatty_acid_desaturase"/>
</dbReference>
<organism evidence="4 5">
    <name type="scientific">Geodermatophilus amargosae</name>
    <dbReference type="NCBI Taxonomy" id="1296565"/>
    <lineage>
        <taxon>Bacteria</taxon>
        <taxon>Bacillati</taxon>
        <taxon>Actinomycetota</taxon>
        <taxon>Actinomycetes</taxon>
        <taxon>Geodermatophilales</taxon>
        <taxon>Geodermatophilaceae</taxon>
        <taxon>Geodermatophilus</taxon>
    </lineage>
</organism>
<keyword evidence="2" id="KW-1133">Transmembrane helix</keyword>
<evidence type="ECO:0000259" key="3">
    <source>
        <dbReference type="Pfam" id="PF00487"/>
    </source>
</evidence>
<protein>
    <submittedName>
        <fullName evidence="4">Fatty acid desaturase</fullName>
    </submittedName>
</protein>
<evidence type="ECO:0000256" key="1">
    <source>
        <dbReference type="SAM" id="MobiDB-lite"/>
    </source>
</evidence>
<dbReference type="GO" id="GO:0016020">
    <property type="term" value="C:membrane"/>
    <property type="evidence" value="ECO:0007669"/>
    <property type="project" value="TreeGrafter"/>
</dbReference>
<keyword evidence="2" id="KW-0472">Membrane</keyword>
<dbReference type="EMBL" id="FPBA01000023">
    <property type="protein sequence ID" value="SFT99914.1"/>
    <property type="molecule type" value="Genomic_DNA"/>
</dbReference>
<keyword evidence="2" id="KW-0812">Transmembrane</keyword>
<gene>
    <name evidence="4" type="ORF">SAMN05660657_04581</name>
</gene>
<accession>A0A1I7CKK3</accession>
<feature type="transmembrane region" description="Helical" evidence="2">
    <location>
        <begin position="211"/>
        <end position="229"/>
    </location>
</feature>
<feature type="region of interest" description="Disordered" evidence="1">
    <location>
        <begin position="1"/>
        <end position="27"/>
    </location>
</feature>
<dbReference type="Proteomes" id="UP000199546">
    <property type="component" value="Unassembled WGS sequence"/>
</dbReference>
<evidence type="ECO:0000313" key="4">
    <source>
        <dbReference type="EMBL" id="SFT99914.1"/>
    </source>
</evidence>